<keyword evidence="4 6" id="KW-1133">Transmembrane helix</keyword>
<dbReference type="Pfam" id="PF02133">
    <property type="entry name" value="Transp_cyt_pur"/>
    <property type="match status" value="1"/>
</dbReference>
<comment type="caution">
    <text evidence="7">The sequence shown here is derived from an EMBL/GenBank/DDBJ whole genome shotgun (WGS) entry which is preliminary data.</text>
</comment>
<evidence type="ECO:0000313" key="7">
    <source>
        <dbReference type="EMBL" id="TDE05358.1"/>
    </source>
</evidence>
<feature type="transmembrane region" description="Helical" evidence="6">
    <location>
        <begin position="41"/>
        <end position="61"/>
    </location>
</feature>
<keyword evidence="8" id="KW-1185">Reference proteome</keyword>
<dbReference type="GO" id="GO:0015209">
    <property type="term" value="F:cytosine transmembrane transporter activity"/>
    <property type="evidence" value="ECO:0007669"/>
    <property type="project" value="InterPro"/>
</dbReference>
<feature type="transmembrane region" description="Helical" evidence="6">
    <location>
        <begin position="12"/>
        <end position="35"/>
    </location>
</feature>
<evidence type="ECO:0000256" key="1">
    <source>
        <dbReference type="ARBA" id="ARBA00004141"/>
    </source>
</evidence>
<feature type="transmembrane region" description="Helical" evidence="6">
    <location>
        <begin position="189"/>
        <end position="213"/>
    </location>
</feature>
<feature type="transmembrane region" description="Helical" evidence="6">
    <location>
        <begin position="81"/>
        <end position="104"/>
    </location>
</feature>
<protein>
    <submittedName>
        <fullName evidence="7">Cytosine permease</fullName>
    </submittedName>
</protein>
<evidence type="ECO:0000256" key="6">
    <source>
        <dbReference type="SAM" id="Phobius"/>
    </source>
</evidence>
<dbReference type="PANTHER" id="PTHR30569:SF0">
    <property type="entry name" value="CYTOSINE PERMEASE"/>
    <property type="match status" value="1"/>
</dbReference>
<keyword evidence="3 6" id="KW-0812">Transmembrane</keyword>
<comment type="subcellular location">
    <subcellularLocation>
        <location evidence="1">Membrane</location>
        <topology evidence="1">Multi-pass membrane protein</topology>
    </subcellularLocation>
</comment>
<evidence type="ECO:0000256" key="4">
    <source>
        <dbReference type="ARBA" id="ARBA00022989"/>
    </source>
</evidence>
<evidence type="ECO:0000313" key="8">
    <source>
        <dbReference type="Proteomes" id="UP000294597"/>
    </source>
</evidence>
<evidence type="ECO:0000256" key="3">
    <source>
        <dbReference type="ARBA" id="ARBA00022692"/>
    </source>
</evidence>
<dbReference type="InterPro" id="IPR030191">
    <property type="entry name" value="CodB"/>
</dbReference>
<dbReference type="PANTHER" id="PTHR30569">
    <property type="entry name" value="CYTOSINE TRANSPORTER CODB"/>
    <property type="match status" value="1"/>
</dbReference>
<comment type="similarity">
    <text evidence="2">Belongs to the purine-cytosine permease (2.A.39) family.</text>
</comment>
<feature type="transmembrane region" description="Helical" evidence="6">
    <location>
        <begin position="260"/>
        <end position="280"/>
    </location>
</feature>
<dbReference type="GO" id="GO:0005886">
    <property type="term" value="C:plasma membrane"/>
    <property type="evidence" value="ECO:0007669"/>
    <property type="project" value="TreeGrafter"/>
</dbReference>
<feature type="transmembrane region" description="Helical" evidence="6">
    <location>
        <begin position="326"/>
        <end position="347"/>
    </location>
</feature>
<dbReference type="Proteomes" id="UP000294597">
    <property type="component" value="Unassembled WGS sequence"/>
</dbReference>
<keyword evidence="5 6" id="KW-0472">Membrane</keyword>
<dbReference type="AlphaFoldDB" id="A0A4V2Z1K7"/>
<feature type="transmembrane region" description="Helical" evidence="6">
    <location>
        <begin position="225"/>
        <end position="248"/>
    </location>
</feature>
<dbReference type="CDD" id="cd11484">
    <property type="entry name" value="SLC-NCS1sbd_CobB-like"/>
    <property type="match status" value="1"/>
</dbReference>
<gene>
    <name evidence="7" type="ORF">E0F98_04385</name>
</gene>
<dbReference type="RefSeq" id="WP_132109400.1">
    <property type="nucleotide sequence ID" value="NZ_SMFO01000002.1"/>
</dbReference>
<feature type="transmembrane region" description="Helical" evidence="6">
    <location>
        <begin position="383"/>
        <end position="401"/>
    </location>
</feature>
<organism evidence="7 8">
    <name type="scientific">Flavobacterium hiemivividum</name>
    <dbReference type="NCBI Taxonomy" id="2541734"/>
    <lineage>
        <taxon>Bacteria</taxon>
        <taxon>Pseudomonadati</taxon>
        <taxon>Bacteroidota</taxon>
        <taxon>Flavobacteriia</taxon>
        <taxon>Flavobacteriales</taxon>
        <taxon>Flavobacteriaceae</taxon>
        <taxon>Flavobacterium</taxon>
    </lineage>
</organism>
<evidence type="ECO:0000256" key="5">
    <source>
        <dbReference type="ARBA" id="ARBA00023136"/>
    </source>
</evidence>
<proteinExistence type="inferred from homology"/>
<reference evidence="7 8" key="1">
    <citation type="submission" date="2019-03" db="EMBL/GenBank/DDBJ databases">
        <title>Flavobacterium TSA-D2 sp. nov., isolated from arctic soil.</title>
        <authorList>
            <person name="Chaudhary D.K."/>
        </authorList>
    </citation>
    <scope>NUCLEOTIDE SEQUENCE [LARGE SCALE GENOMIC DNA]</scope>
    <source>
        <strain evidence="7 8">TSA-D2</strain>
    </source>
</reference>
<dbReference type="InterPro" id="IPR001248">
    <property type="entry name" value="Pur-cyt_permease"/>
</dbReference>
<feature type="transmembrane region" description="Helical" evidence="6">
    <location>
        <begin position="359"/>
        <end position="377"/>
    </location>
</feature>
<dbReference type="EMBL" id="SMFO01000002">
    <property type="protein sequence ID" value="TDE05358.1"/>
    <property type="molecule type" value="Genomic_DNA"/>
</dbReference>
<feature type="transmembrane region" description="Helical" evidence="6">
    <location>
        <begin position="301"/>
        <end position="320"/>
    </location>
</feature>
<evidence type="ECO:0000256" key="2">
    <source>
        <dbReference type="ARBA" id="ARBA00008974"/>
    </source>
</evidence>
<name>A0A4V2Z1K7_9FLAO</name>
<dbReference type="Gene3D" id="1.10.4160.10">
    <property type="entry name" value="Hydantoin permease"/>
    <property type="match status" value="1"/>
</dbReference>
<feature type="transmembrane region" description="Helical" evidence="6">
    <location>
        <begin position="129"/>
        <end position="149"/>
    </location>
</feature>
<sequence>MSEINNEKKINWLGLFAIWFGGMVSVPSLLIGSMLIKGLTFYNTLLAGFIGFSVVCVFMCLESIAAFDTKKTTVQLASSSFGVNGANILVGLVVGISCIGWFGVQCNVAGSSFAEIMSIYFEDVFSPRIWSFIIGLMMMLTAVLGIKYLKYLNYIAVPAKILLLVFGVIISFQGKSFNIISSYTPPEKIAFLTAIGLSIGFVSVGGVISPDYARFAKSRKDVIKGVILGLLPAGISLLGVGSMLAILQNTYDIVEIFSKFGYPFMALLILIVATWTTNVMNAYSSGLALNQLFHFPENKRYISTIIAGVIGGGLAAIGILDKFMDFLMILTITVPPIAGVLISDYFVSKSFNPNTNQAFNWKGIVSWLFGVTVMLVMENPIKNVLGIAVSLISYYVFQLFFKGIKSEKIEL</sequence>
<accession>A0A4V2Z1K7</accession>